<feature type="chain" id="PRO_5010336383" evidence="1">
    <location>
        <begin position="22"/>
        <end position="528"/>
    </location>
</feature>
<evidence type="ECO:0000259" key="2">
    <source>
        <dbReference type="Pfam" id="PF00149"/>
    </source>
</evidence>
<dbReference type="AlphaFoldDB" id="A0A1H4FPP5"/>
<evidence type="ECO:0000256" key="1">
    <source>
        <dbReference type="SAM" id="SignalP"/>
    </source>
</evidence>
<dbReference type="Gene3D" id="3.60.21.10">
    <property type="match status" value="1"/>
</dbReference>
<evidence type="ECO:0000313" key="5">
    <source>
        <dbReference type="EMBL" id="SEA99057.1"/>
    </source>
</evidence>
<dbReference type="InterPro" id="IPR051918">
    <property type="entry name" value="STPP_CPPED1"/>
</dbReference>
<dbReference type="Pfam" id="PF16371">
    <property type="entry name" value="MetallophosN"/>
    <property type="match status" value="1"/>
</dbReference>
<dbReference type="EMBL" id="FNRI01000012">
    <property type="protein sequence ID" value="SEA99057.1"/>
    <property type="molecule type" value="Genomic_DNA"/>
</dbReference>
<dbReference type="PANTHER" id="PTHR43143">
    <property type="entry name" value="METALLOPHOSPHOESTERASE, CALCINEURIN SUPERFAMILY"/>
    <property type="match status" value="1"/>
</dbReference>
<reference evidence="5 6" key="1">
    <citation type="submission" date="2016-10" db="EMBL/GenBank/DDBJ databases">
        <authorList>
            <person name="de Groot N.N."/>
        </authorList>
    </citation>
    <scope>NUCLEOTIDE SEQUENCE [LARGE SCALE GENOMIC DNA]</scope>
    <source>
        <strain evidence="5 6">DSM 25383</strain>
    </source>
</reference>
<keyword evidence="6" id="KW-1185">Reference proteome</keyword>
<accession>A0A1H4FPP5</accession>
<evidence type="ECO:0000313" key="6">
    <source>
        <dbReference type="Proteomes" id="UP000183253"/>
    </source>
</evidence>
<dbReference type="InterPro" id="IPR029052">
    <property type="entry name" value="Metallo-depent_PP-like"/>
</dbReference>
<dbReference type="PANTHER" id="PTHR43143:SF1">
    <property type="entry name" value="SERINE_THREONINE-PROTEIN PHOSPHATASE CPPED1"/>
    <property type="match status" value="1"/>
</dbReference>
<dbReference type="InterPro" id="IPR032288">
    <property type="entry name" value="Metallophos_C"/>
</dbReference>
<dbReference type="InterPro" id="IPR032285">
    <property type="entry name" value="Metallophos_N"/>
</dbReference>
<dbReference type="Proteomes" id="UP000183253">
    <property type="component" value="Unassembled WGS sequence"/>
</dbReference>
<protein>
    <submittedName>
        <fullName evidence="5">Calcineurin-like phosphoesterase</fullName>
    </submittedName>
</protein>
<dbReference type="Pfam" id="PF16370">
    <property type="entry name" value="MetallophosC"/>
    <property type="match status" value="1"/>
</dbReference>
<dbReference type="CDD" id="cd00838">
    <property type="entry name" value="MPP_superfamily"/>
    <property type="match status" value="1"/>
</dbReference>
<feature type="signal peptide" evidence="1">
    <location>
        <begin position="1"/>
        <end position="21"/>
    </location>
</feature>
<evidence type="ECO:0000259" key="3">
    <source>
        <dbReference type="Pfam" id="PF16370"/>
    </source>
</evidence>
<sequence length="528" mass="59239">MNKRIFIFLFIIGALCLCGCADDFATKINLDGNSSEGEFNSEAALYGTVQDNYGKPIAGVLVSDGMQTTETDAKGNWQLFSDLKLRRFVFVTIPAGYEVPSKNGIPQFWQRIPENEKQFKADFTLMKRAGSGDRYTILMTADPQIRAKTAGTDKYMFHSIDIYEDMCKDMKELAASITDRPVYSICLGDMVHNNMSLWEDYCEGLKDFSFPVFHVIGNHDHIQNAASDDLAVAEYEKYLGPTNYAVDLGQVHYIFLDNIEMADNSALTASATGAYKNGLSEEAVEWLRSHLSHVDKNKILMVCGHTSFYKKIGYDPSVSDLNASVYTGLFSAYKFVHSWAGHNHDYYNYAYAAEETSPKYPNVESHILGRSTGMLGLNASVTSDGGPRGYLVIDVDGENITWKFKACGYEEGKKLENLPADWQLRAYAPNEQGWYTSGKVYVNVWNYDAHWGPVYYSDSGKTKVAMSKDKTHDGYANSLYEQYKDQYTVLAYTTTPHMFSIEPSEGATSATIETTDRFGNRYTASVSW</sequence>
<dbReference type="InterPro" id="IPR008969">
    <property type="entry name" value="CarboxyPept-like_regulatory"/>
</dbReference>
<gene>
    <name evidence="5" type="ORF">SAMN05444145_1123</name>
</gene>
<keyword evidence="1" id="KW-0732">Signal</keyword>
<evidence type="ECO:0000259" key="4">
    <source>
        <dbReference type="Pfam" id="PF16371"/>
    </source>
</evidence>
<dbReference type="InterPro" id="IPR004843">
    <property type="entry name" value="Calcineurin-like_PHP"/>
</dbReference>
<feature type="domain" description="Calcineurin-like phosphoesterase" evidence="2">
    <location>
        <begin position="138"/>
        <end position="345"/>
    </location>
</feature>
<dbReference type="SUPFAM" id="SSF49464">
    <property type="entry name" value="Carboxypeptidase regulatory domain-like"/>
    <property type="match status" value="1"/>
</dbReference>
<dbReference type="GO" id="GO:0016787">
    <property type="term" value="F:hydrolase activity"/>
    <property type="evidence" value="ECO:0007669"/>
    <property type="project" value="InterPro"/>
</dbReference>
<dbReference type="SUPFAM" id="SSF56300">
    <property type="entry name" value="Metallo-dependent phosphatases"/>
    <property type="match status" value="1"/>
</dbReference>
<feature type="domain" description="Calcineurin-like phosphoesterase C-terminal" evidence="3">
    <location>
        <begin position="376"/>
        <end position="522"/>
    </location>
</feature>
<dbReference type="Pfam" id="PF00149">
    <property type="entry name" value="Metallophos"/>
    <property type="match status" value="1"/>
</dbReference>
<feature type="domain" description="Calcineurin-like phosphoesterase N-terminal" evidence="4">
    <location>
        <begin position="47"/>
        <end position="125"/>
    </location>
</feature>
<name>A0A1H4FPP5_9BACT</name>
<dbReference type="RefSeq" id="WP_231291017.1">
    <property type="nucleotide sequence ID" value="NZ_CAEG01000019.1"/>
</dbReference>
<dbReference type="STRING" id="1033731.SAMN05444145_1123"/>
<organism evidence="5 6">
    <name type="scientific">Alistipes timonensis JC136</name>
    <dbReference type="NCBI Taxonomy" id="1033731"/>
    <lineage>
        <taxon>Bacteria</taxon>
        <taxon>Pseudomonadati</taxon>
        <taxon>Bacteroidota</taxon>
        <taxon>Bacteroidia</taxon>
        <taxon>Bacteroidales</taxon>
        <taxon>Rikenellaceae</taxon>
        <taxon>Alistipes</taxon>
    </lineage>
</organism>
<proteinExistence type="predicted"/>